<reference evidence="3 4" key="1">
    <citation type="submission" date="2018-03" db="EMBL/GenBank/DDBJ databases">
        <title>Aquarubrobacter algicola gen. nov., sp. nov., a novel actinobacterium isolated from shallow eutrophic lake during the end of cyanobacterial harmful algal blooms.</title>
        <authorList>
            <person name="Chun S.J."/>
        </authorList>
    </citation>
    <scope>NUCLEOTIDE SEQUENCE [LARGE SCALE GENOMIC DNA]</scope>
    <source>
        <strain evidence="3 4">Seoho-28</strain>
    </source>
</reference>
<dbReference type="RefSeq" id="WP_107571318.1">
    <property type="nucleotide sequence ID" value="NZ_PYYB01000005.1"/>
</dbReference>
<organism evidence="3 4">
    <name type="scientific">Paraconexibacter algicola</name>
    <dbReference type="NCBI Taxonomy" id="2133960"/>
    <lineage>
        <taxon>Bacteria</taxon>
        <taxon>Bacillati</taxon>
        <taxon>Actinomycetota</taxon>
        <taxon>Thermoleophilia</taxon>
        <taxon>Solirubrobacterales</taxon>
        <taxon>Paraconexibacteraceae</taxon>
        <taxon>Paraconexibacter</taxon>
    </lineage>
</organism>
<dbReference type="AlphaFoldDB" id="A0A2T4UBX4"/>
<accession>A0A2T4UBX4</accession>
<sequence length="176" mass="19062">MFGTAPWFDDLQEGASVPGRGRTVTEADVVAFATLTGDFHPQHVDEAWSADGPFGGRVAHGMLIASYAVGLLQLPFERIVALRRVKDLTFKRPVRLGDTIRAEATIEALRDLDDQAGMVTCRVKVLGAGGQLVARMAIEVLWRREQPVAAPEEPSVDDALASLARPRTPAFVAIPF</sequence>
<dbReference type="SUPFAM" id="SSF54637">
    <property type="entry name" value="Thioesterase/thiol ester dehydrase-isomerase"/>
    <property type="match status" value="1"/>
</dbReference>
<comment type="similarity">
    <text evidence="1">Belongs to the enoyl-CoA hydratase/isomerase family.</text>
</comment>
<dbReference type="InterPro" id="IPR052342">
    <property type="entry name" value="MCH/BMMD"/>
</dbReference>
<dbReference type="InterPro" id="IPR029069">
    <property type="entry name" value="HotDog_dom_sf"/>
</dbReference>
<evidence type="ECO:0000313" key="4">
    <source>
        <dbReference type="Proteomes" id="UP000240739"/>
    </source>
</evidence>
<dbReference type="OrthoDB" id="9796589at2"/>
<protein>
    <submittedName>
        <fullName evidence="3">Dehydratase</fullName>
    </submittedName>
</protein>
<dbReference type="EMBL" id="PYYB01000005">
    <property type="protein sequence ID" value="PTL54376.1"/>
    <property type="molecule type" value="Genomic_DNA"/>
</dbReference>
<dbReference type="PANTHER" id="PTHR43664:SF1">
    <property type="entry name" value="BETA-METHYLMALYL-COA DEHYDRATASE"/>
    <property type="match status" value="1"/>
</dbReference>
<evidence type="ECO:0000259" key="2">
    <source>
        <dbReference type="Pfam" id="PF01575"/>
    </source>
</evidence>
<feature type="domain" description="MaoC-like" evidence="2">
    <location>
        <begin position="20"/>
        <end position="123"/>
    </location>
</feature>
<gene>
    <name evidence="3" type="ORF">C7Y72_21835</name>
</gene>
<keyword evidence="4" id="KW-1185">Reference proteome</keyword>
<evidence type="ECO:0000313" key="3">
    <source>
        <dbReference type="EMBL" id="PTL54376.1"/>
    </source>
</evidence>
<proteinExistence type="inferred from homology"/>
<dbReference type="InterPro" id="IPR002539">
    <property type="entry name" value="MaoC-like_dom"/>
</dbReference>
<name>A0A2T4UBX4_9ACTN</name>
<dbReference type="Pfam" id="PF01575">
    <property type="entry name" value="MaoC_dehydratas"/>
    <property type="match status" value="1"/>
</dbReference>
<dbReference type="Gene3D" id="3.10.129.10">
    <property type="entry name" value="Hotdog Thioesterase"/>
    <property type="match status" value="1"/>
</dbReference>
<dbReference type="Proteomes" id="UP000240739">
    <property type="component" value="Unassembled WGS sequence"/>
</dbReference>
<evidence type="ECO:0000256" key="1">
    <source>
        <dbReference type="ARBA" id="ARBA00005254"/>
    </source>
</evidence>
<dbReference type="PANTHER" id="PTHR43664">
    <property type="entry name" value="MONOAMINE OXIDASE-RELATED"/>
    <property type="match status" value="1"/>
</dbReference>
<comment type="caution">
    <text evidence="3">The sequence shown here is derived from an EMBL/GenBank/DDBJ whole genome shotgun (WGS) entry which is preliminary data.</text>
</comment>